<evidence type="ECO:0000259" key="3">
    <source>
        <dbReference type="Pfam" id="PF12624"/>
    </source>
</evidence>
<sequence>MLDILSSPLKGYLAQTLQYYLSKYLKDIHLEGLGIFGSDLVLNDLEIKRHVLQTALDIPSTFDFSRGFIRELRIHIPWTQILSQPIEIKLYTVELILVAKDQQPTTRPRRNSNGSECSSLTYNSKQIDPDSAQQQMEPPKSSWLQSMLSKILANISIQINNLVLKYEQNDIVLSLTLGLLDVYSANEERNWAKGYEEPKGDHKTISKRVDAKDISIFMDRYTSDRLSMDPDSDIIHRQVIGYEVPVLRRTSFSIHLQFALQPSAFPRQDKLAKPYISSPFTDPFQGNAVEGPALVVVNIYVKELNFSLSDRQVQMLIDVTIVATSKQRSVQQNDNTEQYQSAVPPSPSPKIAPKPTSQPPPPPENSTSWSSWAMGVLVGSEAPYEDELEQELLKGIADQTPPPPPAEEAERVDEANLSTLHLVVVRVSIQRASLTLRCHDNNADDQVDIPTEMLPIEFVPVANMGLVQVAAHSKTKISKAATPIAILHVQDALVSWCTNQIVRDLAIDIAGLSTVEATPDGRQLLVAGSFDAPRSQDLEKGRQLVVVEGESYWQPLFGEIEMPIADNCMCHDASYNLPSIVDFWESTLEKFKQAQPKAWETRILEVIESKFKWPRKRLQSIERLLSELSHAYDQNPIWNHILPFLVLSTAQFANHSCCSRVTNSAIRLRLVENDDTTSSQMDMSFGTININVSTSSIAIGDAFVSRLTLPSQRTSTELVEPTDSTDTIDRRFVVHVSHATALCSTDDGPFASVHVANCLVSIDQSAKKQSIVLVVGNLGGMVSNVDVVEITSAHAAFTWSLTSPECIDHCAFEAAINQIKVQWNLTIGIDLLNRIVPAILGAANLHPTLMEVFSQIEWNDTASHDTFTATLGLLSSQLMLGKIVDGIDGNCNVSIGSLAAFRHRPKAIRHFFQTEKTPWIYAQSTINTQVISGRTLDVLDVLEILGLINRHQKPPSSYQAADGTINVHAAGFQVDWRDCVALMTLMPMSTKQHPVESKQSVSQPMTQIKLWTVQANLSCAVSRWILSSHLTLCTPQMIVQTEPPPSTVPSANHLNVRVILSDWGLIHGESRVAWIHEITATLALIHETLGHAKHSVELDVAVAIKKIQMKLSPYHVVLMQFVPVLHQTPNETSASTTPDHERSIAWCIKGGVQLVHLLVEVDAPSIQLQLNVHNVSAAWLVGNFPPLQAIVAPFDEIYLDTQLLIHEVSLHEEKTLTHGCWLLHGLPTSTLLSILMHLNPDDVSAFAEAVGIADIDQAKLVNPLVFWQFLSSLLQQATSNPPPQQVALQPILCTLHSFAPLSYENVVLSLFGRNYGNPPYDGFFHGYMEAVDIFLSLPALSALVSFAIPIAKLFPPSKSLEKSNEKLFQPHVNFQMEPLRVIFPDGMIVCVEGVHVDTLPFVDFSMEGLRSPPFTPLTKKAKANRPTVYPDSGIKMIGRINNLYAVVTSWTLSSDNDPSLGPYEIGLARLKSQPCILLTKVDYVLRPLLVSVESTAQISLHMTKMSVDLPYHRFLNILNKVDEIIGVIPKNWPESPPRIVEKSQALGCRIALDGFELNLINDKTSIHTRVGSVAFSHSLPPTDQGSFSIKNIVIGFRDGSSSSEEMLICGPFADPTEWQLAVEKYPDQIISATWSIQAGMLTGLVELQGVQCHVSPQFVNSLVAFIKPLVRHETPQRSTRDFTLQRFDPRTNVPVLGFIQQSKIKLLGAPSVVTLESPDAQIAAVLTLGSIFASLHVGYDSTEVNSVAKMGHSALHQYLPLKYMDYMCTVQTLRMQMLRGYTSLNVPLVAKFNRPDWSDFERAWTKRQQVPLIDDVQVRLTGDVNQVLLPFEMQVMDGAYLIDMQIETTPIESALCFETWSILDSLVRNVQENIESSASVSQHVEDKYEQEPSVELSPPTANDFMELDQSLQPRQHPSSGELVFLGEIDQDDKADIPPMMRVMNSVSEDFESLLHCVNEPWESCSSSPASLRWKYHLPRRVVRIVASPLPMPSFDLLAHGWPHFETTDSGTRLCDVLCDLRCWNMTQNAYSSVGTFYVPWEEPLREEPGGSFASALRSWVADDPNENERERLLKSTFTTREFLPSFATAHQWELRWRVPNGAKLEKVMSAIGASLVASLRISSIIESEDLTEVSMSCAVPHVQLTLLRGQQVLHDVASIKIENIGLYWRAGASSLRVAGDLSGELQNMVTLSSIPILPRVQLQLCHQAKRSGETSVALQSSPFHVHLSQYAIKCLLELPYLFTKTRQDLSDMRILIRNGIGHTVYFRQHGTSEKRSVDAHDSVVYSWQSIESPFQLEFALTSALKWSLGCDLNQPGVQYRDCDDLGSFWVQISSEGVQTIVTLRASIVMHNYIDHKLFCRLGQTSTAVPLEPCTKMGDCVCTDASVMVRNNARLSMGVASGSEIVWSTIQSVFPPTELLEPSATTENVSTATFVSIPCRPRPLYFWLVVKRVVSPVLQHGVVNCVDRFTWLEVSVWPVLQLYNSLAQLVQIEIIDKTTRVSENKTLDPSSRWLMTSYSPFKEHTFIVSQQNRGKIVEFEVPRFVSTENDDVPSYPSSAIQMDLPDAGFLCISRHSSDIPTRDISMQPHFRLRNDLPVDLIVQPNPDDTSLHVKVPANSEHYIPFRTFVIGVKPHTVLVWSKELAWNDVVQRVVWMFRVQDSTVDHLVEAAIRCHSNPLPCQTRSMTIAPRFLVVNSSEWALKVKPPSNGSNTPALDLWQGASWWLWNLDETALSGRSTLTSGLAWIRHRLSSDAAKAPLSFSLSAAGLEWSYDITVESKVSRRRIVLPHPQNRHLLVTMHTILAGDSTILTLSHDLQPPVIFQNQINCCLGAALDSTPIMIGANYALEYDWAIQSSVLQPGMESVFENKPDPSIRFRLCHADSWSNALWMAEGIQFAKWSGLVVLLTIFKRAGTWIVRMECIEGPYTNVAPMALPRQRKHHVRIDIALNEVILSLFDENHLDHHAYAEICRLSAKQLHLSILSSDQTIPETAKPRFRRGYFDYLEGFSTYWVHVESLELMHLFPDCNFPVILSSTPQNKIHSQKTDTALLAKYIPLTGALSARVILTNPTPESHTVPHLHAVDLAIAPLVIQVEDTLIRKVILWLAPLQSALAFEEATSTPSMPVVQPKIFIERLSIRPIVLTITAQALYGLDRTPLTFSAVELTQVFCPADQLIKDVAANYVADALVNSPMVLMSLNCFGNPAGFFRDMSTGVQDLVRLPLVAITEEGYNPYSVTKGVLQGTASFFTHASVAALTSVSGVALAISRSMDHLALPEPRRPQLIPSTFASGLSNGLESLGSSVVGAATGVIRTPLTVYRDNQAHGKDTGLGAGILGVGKGLVGIVAQPMGGVASLVSMTSQGLLVEMGFGPIHPSALRMAVVRHAKLHVRWKILADKDIPGDIEFADADYLDQDNSTRVLLVVSPTHVYIVDKATEVVRCELALGQVSAMEQSVVEPSKLDLGIGLPTLKIEWHRFRLAPVDRRRLGSLVARLKMW</sequence>
<dbReference type="InterPro" id="IPR039782">
    <property type="entry name" value="VPS13B"/>
</dbReference>
<feature type="region of interest" description="Disordered" evidence="2">
    <location>
        <begin position="1878"/>
        <end position="1898"/>
    </location>
</feature>
<dbReference type="VEuPathDB" id="FungiDB:AeMF1_001157"/>
<feature type="compositionally biased region" description="Pro residues" evidence="2">
    <location>
        <begin position="344"/>
        <end position="364"/>
    </location>
</feature>
<gene>
    <name evidence="4" type="ORF">Ae201684_016797</name>
</gene>
<dbReference type="EMBL" id="VJMJ01000269">
    <property type="protein sequence ID" value="KAF0724503.1"/>
    <property type="molecule type" value="Genomic_DNA"/>
</dbReference>
<dbReference type="InterPro" id="IPR026854">
    <property type="entry name" value="VPS13_N"/>
</dbReference>
<organism evidence="4 5">
    <name type="scientific">Aphanomyces euteiches</name>
    <dbReference type="NCBI Taxonomy" id="100861"/>
    <lineage>
        <taxon>Eukaryota</taxon>
        <taxon>Sar</taxon>
        <taxon>Stramenopiles</taxon>
        <taxon>Oomycota</taxon>
        <taxon>Saprolegniomycetes</taxon>
        <taxon>Saprolegniales</taxon>
        <taxon>Verrucalvaceae</taxon>
        <taxon>Aphanomyces</taxon>
    </lineage>
</organism>
<accession>A0A6G0WB89</accession>
<comment type="caution">
    <text evidence="4">The sequence shown here is derived from an EMBL/GenBank/DDBJ whole genome shotgun (WGS) entry which is preliminary data.</text>
</comment>
<reference evidence="4 5" key="1">
    <citation type="submission" date="2019-07" db="EMBL/GenBank/DDBJ databases">
        <title>Genomics analysis of Aphanomyces spp. identifies a new class of oomycete effector associated with host adaptation.</title>
        <authorList>
            <person name="Gaulin E."/>
        </authorList>
    </citation>
    <scope>NUCLEOTIDE SEQUENCE [LARGE SCALE GENOMIC DNA]</scope>
    <source>
        <strain evidence="4 5">ATCC 201684</strain>
    </source>
</reference>
<dbReference type="Pfam" id="PF12624">
    <property type="entry name" value="VPS13_N"/>
    <property type="match status" value="1"/>
</dbReference>
<dbReference type="Proteomes" id="UP000481153">
    <property type="component" value="Unassembled WGS sequence"/>
</dbReference>
<feature type="compositionally biased region" description="Polar residues" evidence="2">
    <location>
        <begin position="326"/>
        <end position="340"/>
    </location>
</feature>
<evidence type="ECO:0000256" key="2">
    <source>
        <dbReference type="SAM" id="MobiDB-lite"/>
    </source>
</evidence>
<feature type="region of interest" description="Disordered" evidence="2">
    <location>
        <begin position="326"/>
        <end position="370"/>
    </location>
</feature>
<dbReference type="PANTHER" id="PTHR12517">
    <property type="entry name" value="VACUOLAR PROTEIN SORTING-ASSOCIATED PROTEIN 13B"/>
    <property type="match status" value="1"/>
</dbReference>
<name>A0A6G0WB89_9STRA</name>
<proteinExistence type="predicted"/>
<protein>
    <recommendedName>
        <fullName evidence="3">Chorein N-terminal domain-containing protein</fullName>
    </recommendedName>
</protein>
<keyword evidence="1" id="KW-0813">Transport</keyword>
<feature type="domain" description="Chorein N-terminal" evidence="3">
    <location>
        <begin position="9"/>
        <end position="233"/>
    </location>
</feature>
<evidence type="ECO:0000313" key="5">
    <source>
        <dbReference type="Proteomes" id="UP000481153"/>
    </source>
</evidence>
<feature type="region of interest" description="Disordered" evidence="2">
    <location>
        <begin position="104"/>
        <end position="139"/>
    </location>
</feature>
<keyword evidence="5" id="KW-1185">Reference proteome</keyword>
<dbReference type="PANTHER" id="PTHR12517:SF0">
    <property type="entry name" value="INTERMEMBRANE LIPID TRANSFER PROTEIN VPS13B"/>
    <property type="match status" value="1"/>
</dbReference>
<evidence type="ECO:0000313" key="4">
    <source>
        <dbReference type="EMBL" id="KAF0724503.1"/>
    </source>
</evidence>
<evidence type="ECO:0000256" key="1">
    <source>
        <dbReference type="ARBA" id="ARBA00022448"/>
    </source>
</evidence>